<dbReference type="EMBL" id="BPVZ01000023">
    <property type="protein sequence ID" value="GKV05369.1"/>
    <property type="molecule type" value="Genomic_DNA"/>
</dbReference>
<organism evidence="4 5">
    <name type="scientific">Rubroshorea leprosula</name>
    <dbReference type="NCBI Taxonomy" id="152421"/>
    <lineage>
        <taxon>Eukaryota</taxon>
        <taxon>Viridiplantae</taxon>
        <taxon>Streptophyta</taxon>
        <taxon>Embryophyta</taxon>
        <taxon>Tracheophyta</taxon>
        <taxon>Spermatophyta</taxon>
        <taxon>Magnoliopsida</taxon>
        <taxon>eudicotyledons</taxon>
        <taxon>Gunneridae</taxon>
        <taxon>Pentapetalae</taxon>
        <taxon>rosids</taxon>
        <taxon>malvids</taxon>
        <taxon>Malvales</taxon>
        <taxon>Dipterocarpaceae</taxon>
        <taxon>Rubroshorea</taxon>
    </lineage>
</organism>
<dbReference type="InterPro" id="IPR011990">
    <property type="entry name" value="TPR-like_helical_dom_sf"/>
</dbReference>
<dbReference type="PROSITE" id="PS51375">
    <property type="entry name" value="PPR"/>
    <property type="match status" value="4"/>
</dbReference>
<sequence length="443" mass="49975">MNKGNSGLVDKAVELYHFMVKIQNCGPNVFACNSLLNALVKCWRVNVARKLFDEMIKRDSSDNYSVCIMMRGLCRAAKVEEDKKLIEDRWGEGCVPNILFYYTLIDGYSKKGYTENATKLFKEHKMKGFLLTLETEGAMINGFCKKGILRQFDKLLLEMRHRGLGVNVEVILISLMLDISMVLKDGKDQEADQLLEEAIRRGDFLLLKVLLAEMLNKNVQPDAYVCATLVEGFVRNGDLEEAKKFFQVMIEEGMDPGNVGYNAMIFCKFDGYVKQHNINGALIMLGQMVKRKCQPNVTSGLEPNVVTYAMLIGSFCKLMVSDGWSQTAAACNSIVICLCQTGTVKVAFQLQEKMMSKGFILDPVSFAALLHGVCLEGRSKAWRNIFSNNFNEQELQTALKYLEIINKYLHQGVICKASIILQSLIDYCRLLNQKENNLKVSAK</sequence>
<dbReference type="InterPro" id="IPR002885">
    <property type="entry name" value="PPR_rpt"/>
</dbReference>
<evidence type="ECO:0008006" key="6">
    <source>
        <dbReference type="Google" id="ProtNLM"/>
    </source>
</evidence>
<dbReference type="PANTHER" id="PTHR46128">
    <property type="entry name" value="MITOCHONDRIAL GROUP I INTRON SPLICING FACTOR CCM1"/>
    <property type="match status" value="1"/>
</dbReference>
<feature type="repeat" description="PPR" evidence="3">
    <location>
        <begin position="222"/>
        <end position="256"/>
    </location>
</feature>
<dbReference type="Pfam" id="PF13812">
    <property type="entry name" value="PPR_3"/>
    <property type="match status" value="1"/>
</dbReference>
<evidence type="ECO:0000256" key="2">
    <source>
        <dbReference type="ARBA" id="ARBA00022737"/>
    </source>
</evidence>
<evidence type="ECO:0000256" key="3">
    <source>
        <dbReference type="PROSITE-ProRule" id="PRU00708"/>
    </source>
</evidence>
<dbReference type="PANTHER" id="PTHR46128:SF356">
    <property type="entry name" value="PENTACOTRIPEPTIDE-REPEAT REGION OF PRORP DOMAIN-CONTAINING PROTEIN"/>
    <property type="match status" value="1"/>
</dbReference>
<dbReference type="Gene3D" id="1.25.40.10">
    <property type="entry name" value="Tetratricopeptide repeat domain"/>
    <property type="match status" value="4"/>
</dbReference>
<evidence type="ECO:0000313" key="5">
    <source>
        <dbReference type="Proteomes" id="UP001054252"/>
    </source>
</evidence>
<feature type="repeat" description="PPR" evidence="3">
    <location>
        <begin position="327"/>
        <end position="361"/>
    </location>
</feature>
<feature type="repeat" description="PPR" evidence="3">
    <location>
        <begin position="97"/>
        <end position="131"/>
    </location>
</feature>
<dbReference type="InterPro" id="IPR050872">
    <property type="entry name" value="PPR_P_subfamily"/>
</dbReference>
<reference evidence="4 5" key="1">
    <citation type="journal article" date="2021" name="Commun. Biol.">
        <title>The genome of Shorea leprosula (Dipterocarpaceae) highlights the ecological relevance of drought in aseasonal tropical rainforests.</title>
        <authorList>
            <person name="Ng K.K.S."/>
            <person name="Kobayashi M.J."/>
            <person name="Fawcett J.A."/>
            <person name="Hatakeyama M."/>
            <person name="Paape T."/>
            <person name="Ng C.H."/>
            <person name="Ang C.C."/>
            <person name="Tnah L.H."/>
            <person name="Lee C.T."/>
            <person name="Nishiyama T."/>
            <person name="Sese J."/>
            <person name="O'Brien M.J."/>
            <person name="Copetti D."/>
            <person name="Mohd Noor M.I."/>
            <person name="Ong R.C."/>
            <person name="Putra M."/>
            <person name="Sireger I.Z."/>
            <person name="Indrioko S."/>
            <person name="Kosugi Y."/>
            <person name="Izuno A."/>
            <person name="Isagi Y."/>
            <person name="Lee S.L."/>
            <person name="Shimizu K.K."/>
        </authorList>
    </citation>
    <scope>NUCLEOTIDE SEQUENCE [LARGE SCALE GENOMIC DNA]</scope>
    <source>
        <strain evidence="4">214</strain>
    </source>
</reference>
<gene>
    <name evidence="4" type="ORF">SLEP1_g17388</name>
</gene>
<dbReference type="Proteomes" id="UP001054252">
    <property type="component" value="Unassembled WGS sequence"/>
</dbReference>
<proteinExistence type="inferred from homology"/>
<protein>
    <recommendedName>
        <fullName evidence="6">Pentatricopeptide repeat-containing protein</fullName>
    </recommendedName>
</protein>
<dbReference type="Pfam" id="PF01535">
    <property type="entry name" value="PPR"/>
    <property type="match status" value="1"/>
</dbReference>
<comment type="caution">
    <text evidence="4">The sequence shown here is derived from an EMBL/GenBank/DDBJ whole genome shotgun (WGS) entry which is preliminary data.</text>
</comment>
<feature type="repeat" description="PPR" evidence="3">
    <location>
        <begin position="28"/>
        <end position="62"/>
    </location>
</feature>
<dbReference type="Pfam" id="PF13041">
    <property type="entry name" value="PPR_2"/>
    <property type="match status" value="2"/>
</dbReference>
<accession>A0AAV5IZY6</accession>
<name>A0AAV5IZY6_9ROSI</name>
<comment type="similarity">
    <text evidence="1">Belongs to the PPR family. P subfamily.</text>
</comment>
<evidence type="ECO:0000256" key="1">
    <source>
        <dbReference type="ARBA" id="ARBA00007626"/>
    </source>
</evidence>
<dbReference type="AlphaFoldDB" id="A0AAV5IZY6"/>
<evidence type="ECO:0000313" key="4">
    <source>
        <dbReference type="EMBL" id="GKV05369.1"/>
    </source>
</evidence>
<keyword evidence="5" id="KW-1185">Reference proteome</keyword>
<keyword evidence="2" id="KW-0677">Repeat</keyword>
<dbReference type="NCBIfam" id="TIGR00756">
    <property type="entry name" value="PPR"/>
    <property type="match status" value="3"/>
</dbReference>